<evidence type="ECO:0000256" key="3">
    <source>
        <dbReference type="ARBA" id="ARBA00011890"/>
    </source>
</evidence>
<evidence type="ECO:0000256" key="6">
    <source>
        <dbReference type="ARBA" id="ARBA00022603"/>
    </source>
</evidence>
<protein>
    <recommendedName>
        <fullName evidence="4">Protein-L-isoaspartate O-methyltransferase</fullName>
        <ecNumber evidence="3">2.1.1.77</ecNumber>
    </recommendedName>
    <alternativeName>
        <fullName evidence="11">L-isoaspartyl protein carboxyl methyltransferase</fullName>
    </alternativeName>
    <alternativeName>
        <fullName evidence="9">Protein L-isoaspartyl methyltransferase</fullName>
    </alternativeName>
    <alternativeName>
        <fullName evidence="10">Protein-beta-aspartate methyltransferase</fullName>
    </alternativeName>
</protein>
<evidence type="ECO:0000256" key="2">
    <source>
        <dbReference type="ARBA" id="ARBA00005369"/>
    </source>
</evidence>
<evidence type="ECO:0000256" key="10">
    <source>
        <dbReference type="ARBA" id="ARBA00031323"/>
    </source>
</evidence>
<evidence type="ECO:0000256" key="12">
    <source>
        <dbReference type="SAM" id="MobiDB-lite"/>
    </source>
</evidence>
<dbReference type="Proteomes" id="UP000198683">
    <property type="component" value="Unassembled WGS sequence"/>
</dbReference>
<dbReference type="InterPro" id="IPR029063">
    <property type="entry name" value="SAM-dependent_MTases_sf"/>
</dbReference>
<keyword evidence="8" id="KW-0949">S-adenosyl-L-methionine</keyword>
<gene>
    <name evidence="13" type="ORF">SAMN05421874_11091</name>
</gene>
<evidence type="ECO:0000256" key="4">
    <source>
        <dbReference type="ARBA" id="ARBA00013346"/>
    </source>
</evidence>
<comment type="similarity">
    <text evidence="2">Belongs to the methyltransferase superfamily. L-isoaspartyl/D-aspartyl protein methyltransferase family.</text>
</comment>
<keyword evidence="14" id="KW-1185">Reference proteome</keyword>
<evidence type="ECO:0000313" key="13">
    <source>
        <dbReference type="EMBL" id="SDK69995.1"/>
    </source>
</evidence>
<comment type="subcellular location">
    <subcellularLocation>
        <location evidence="1">Cytoplasm</location>
    </subcellularLocation>
</comment>
<evidence type="ECO:0000256" key="8">
    <source>
        <dbReference type="ARBA" id="ARBA00022691"/>
    </source>
</evidence>
<dbReference type="InterPro" id="IPR000682">
    <property type="entry name" value="PCMT"/>
</dbReference>
<feature type="compositionally biased region" description="Basic and acidic residues" evidence="12">
    <location>
        <begin position="251"/>
        <end position="262"/>
    </location>
</feature>
<keyword evidence="6 13" id="KW-0489">Methyltransferase</keyword>
<keyword evidence="5" id="KW-0963">Cytoplasm</keyword>
<evidence type="ECO:0000256" key="5">
    <source>
        <dbReference type="ARBA" id="ARBA00022490"/>
    </source>
</evidence>
<evidence type="ECO:0000256" key="9">
    <source>
        <dbReference type="ARBA" id="ARBA00030757"/>
    </source>
</evidence>
<evidence type="ECO:0000256" key="7">
    <source>
        <dbReference type="ARBA" id="ARBA00022679"/>
    </source>
</evidence>
<dbReference type="Gene3D" id="3.40.50.150">
    <property type="entry name" value="Vaccinia Virus protein VP39"/>
    <property type="match status" value="1"/>
</dbReference>
<dbReference type="EMBL" id="FNFB01000010">
    <property type="protein sequence ID" value="SDK69995.1"/>
    <property type="molecule type" value="Genomic_DNA"/>
</dbReference>
<dbReference type="SUPFAM" id="SSF53335">
    <property type="entry name" value="S-adenosyl-L-methionine-dependent methyltransferases"/>
    <property type="match status" value="1"/>
</dbReference>
<evidence type="ECO:0000256" key="1">
    <source>
        <dbReference type="ARBA" id="ARBA00004496"/>
    </source>
</evidence>
<name>A0A1G9E1K5_9ACTN</name>
<accession>A0A1G9E1K5</accession>
<dbReference type="GO" id="GO:0005737">
    <property type="term" value="C:cytoplasm"/>
    <property type="evidence" value="ECO:0007669"/>
    <property type="project" value="UniProtKB-SubCell"/>
</dbReference>
<dbReference type="STRING" id="683260.SAMN05421874_11091"/>
<reference evidence="13 14" key="1">
    <citation type="submission" date="2016-10" db="EMBL/GenBank/DDBJ databases">
        <authorList>
            <person name="de Groot N.N."/>
        </authorList>
    </citation>
    <scope>NUCLEOTIDE SEQUENCE [LARGE SCALE GENOMIC DNA]</scope>
    <source>
        <strain evidence="13 14">CGMCC 4.5681</strain>
    </source>
</reference>
<evidence type="ECO:0000313" key="14">
    <source>
        <dbReference type="Proteomes" id="UP000198683"/>
    </source>
</evidence>
<keyword evidence="7 13" id="KW-0808">Transferase</keyword>
<dbReference type="PANTHER" id="PTHR11579:SF0">
    <property type="entry name" value="PROTEIN-L-ISOASPARTATE(D-ASPARTATE) O-METHYLTRANSFERASE"/>
    <property type="match status" value="1"/>
</dbReference>
<dbReference type="Pfam" id="PF01135">
    <property type="entry name" value="PCMT"/>
    <property type="match status" value="1"/>
</dbReference>
<dbReference type="GO" id="GO:0032259">
    <property type="term" value="P:methylation"/>
    <property type="evidence" value="ECO:0007669"/>
    <property type="project" value="UniProtKB-KW"/>
</dbReference>
<sequence length="383" mass="41717">MNDLAARIDHMLSLSDLPENTPDEIRSAIRAVPRHQFIPVVALVTPPGTAPRLIDRDADPRAWWDAVYSNTPVITQLNDGATPVRDLIGRYTSSASAPSTVADMLTLLRPAPGHRVLEIGTGTGWTSALLCHLVGGRGQVTSIEIDQTVAEQAAKNLAGAGAPVTLVVGDGALGWPPGEPYDRVHVTCGVRTVPYAWVEQCRPGAVIALPYCPDFGGGHSLKLVVRPDGVAIGRFPGNASYMMSRPQRPRPTLEARGPHEQRSATTRVDPRTIAYAPPGADLAISALTGLVSNFSAETDEDGDCFRLWISDPTDSYSWAGVLWRPNRKDYEVYQVGDRPVWDEVLDAYSRWVGWGQPGRDRFGMTLTPHHQHIWLDSPDHPLP</sequence>
<evidence type="ECO:0000256" key="11">
    <source>
        <dbReference type="ARBA" id="ARBA00031350"/>
    </source>
</evidence>
<dbReference type="CDD" id="cd02440">
    <property type="entry name" value="AdoMet_MTases"/>
    <property type="match status" value="1"/>
</dbReference>
<proteinExistence type="inferred from homology"/>
<dbReference type="AlphaFoldDB" id="A0A1G9E1K5"/>
<organism evidence="13 14">
    <name type="scientific">Nonomuraea maritima</name>
    <dbReference type="NCBI Taxonomy" id="683260"/>
    <lineage>
        <taxon>Bacteria</taxon>
        <taxon>Bacillati</taxon>
        <taxon>Actinomycetota</taxon>
        <taxon>Actinomycetes</taxon>
        <taxon>Streptosporangiales</taxon>
        <taxon>Streptosporangiaceae</taxon>
        <taxon>Nonomuraea</taxon>
    </lineage>
</organism>
<dbReference type="PANTHER" id="PTHR11579">
    <property type="entry name" value="PROTEIN-L-ISOASPARTATE O-METHYLTRANSFERASE"/>
    <property type="match status" value="1"/>
</dbReference>
<dbReference type="GO" id="GO:0004719">
    <property type="term" value="F:protein-L-isoaspartate (D-aspartate) O-methyltransferase activity"/>
    <property type="evidence" value="ECO:0007669"/>
    <property type="project" value="UniProtKB-EC"/>
</dbReference>
<feature type="region of interest" description="Disordered" evidence="12">
    <location>
        <begin position="241"/>
        <end position="266"/>
    </location>
</feature>
<dbReference type="EC" id="2.1.1.77" evidence="3"/>